<evidence type="ECO:0000313" key="2">
    <source>
        <dbReference type="EMBL" id="NNF07905.1"/>
    </source>
</evidence>
<dbReference type="EMBL" id="JABDJR010000570">
    <property type="protein sequence ID" value="NNF07905.1"/>
    <property type="molecule type" value="Genomic_DNA"/>
</dbReference>
<evidence type="ECO:0000313" key="3">
    <source>
        <dbReference type="Proteomes" id="UP000547674"/>
    </source>
</evidence>
<evidence type="ECO:0000256" key="1">
    <source>
        <dbReference type="SAM" id="MobiDB-lite"/>
    </source>
</evidence>
<proteinExistence type="predicted"/>
<feature type="region of interest" description="Disordered" evidence="1">
    <location>
        <begin position="346"/>
        <end position="380"/>
    </location>
</feature>
<sequence length="380" mass="41531">MTKGYVLCVLVFFVLATEFGFVPMAAYGRPADQAIATGVLPGAIYANRDPYLFIHNAGLLTLQVTNLGLIGNPENQEFSAGWDGNEYLYSSGLWVGAIGGDSNPHVSSSDTRTYEFLPAIDPIATIYESFEGIRNGIRLGAENTETADDDGDGLVDEEFHNGLDDDGDGRIDEDYEAIGQQMFSCEYRDDTPEAIANYPEHSPLNITVRQRSFQWSAEGINQFVGFDFEVINHGEQRLRKVYLAFFSDSDIGPKGAPGYPDDDRFGWARIDTTVVRGDGGSGGACAAERLQIDTAYMWDQPDDGNQVNGGDAPGYFGSLFLGHTTDDTGITAPQQVGLSTIDWFSREGARGDPTTDDERYALISKGTKPTRIPTAPRDYR</sequence>
<reference evidence="2 3" key="1">
    <citation type="submission" date="2020-03" db="EMBL/GenBank/DDBJ databases">
        <title>Metabolic flexibility allows generalist bacteria to become dominant in a frequently disturbed ecosystem.</title>
        <authorList>
            <person name="Chen Y.-J."/>
            <person name="Leung P.M."/>
            <person name="Bay S.K."/>
            <person name="Hugenholtz P."/>
            <person name="Kessler A.J."/>
            <person name="Shelley G."/>
            <person name="Waite D.W."/>
            <person name="Cook P.L."/>
            <person name="Greening C."/>
        </authorList>
    </citation>
    <scope>NUCLEOTIDE SEQUENCE [LARGE SCALE GENOMIC DNA]</scope>
    <source>
        <strain evidence="2">SS_bin_28</strain>
    </source>
</reference>
<protein>
    <submittedName>
        <fullName evidence="2">Uncharacterized protein</fullName>
    </submittedName>
</protein>
<comment type="caution">
    <text evidence="2">The sequence shown here is derived from an EMBL/GenBank/DDBJ whole genome shotgun (WGS) entry which is preliminary data.</text>
</comment>
<dbReference type="AlphaFoldDB" id="A0A7Y2EDC5"/>
<gene>
    <name evidence="2" type="ORF">HKN21_14165</name>
</gene>
<feature type="non-terminal residue" evidence="2">
    <location>
        <position position="380"/>
    </location>
</feature>
<name>A0A7Y2EDC5_UNCEI</name>
<dbReference type="Proteomes" id="UP000547674">
    <property type="component" value="Unassembled WGS sequence"/>
</dbReference>
<organism evidence="2 3">
    <name type="scientific">Eiseniibacteriota bacterium</name>
    <dbReference type="NCBI Taxonomy" id="2212470"/>
    <lineage>
        <taxon>Bacteria</taxon>
        <taxon>Candidatus Eiseniibacteriota</taxon>
    </lineage>
</organism>
<accession>A0A7Y2EDC5</accession>